<dbReference type="InterPro" id="IPR005526">
    <property type="entry name" value="Septum_form_inhib_MinC_C"/>
</dbReference>
<name>A0ABW4MZA2_9CAUL</name>
<comment type="similarity">
    <text evidence="1 6">Belongs to the MinC family.</text>
</comment>
<dbReference type="Proteomes" id="UP001597237">
    <property type="component" value="Unassembled WGS sequence"/>
</dbReference>
<dbReference type="RefSeq" id="WP_377282556.1">
    <property type="nucleotide sequence ID" value="NZ_JBHRSI010000007.1"/>
</dbReference>
<organism evidence="9 10">
    <name type="scientific">Phenylobacterium terrae</name>
    <dbReference type="NCBI Taxonomy" id="2665495"/>
    <lineage>
        <taxon>Bacteria</taxon>
        <taxon>Pseudomonadati</taxon>
        <taxon>Pseudomonadota</taxon>
        <taxon>Alphaproteobacteria</taxon>
        <taxon>Caulobacterales</taxon>
        <taxon>Caulobacteraceae</taxon>
        <taxon>Phenylobacterium</taxon>
    </lineage>
</organism>
<evidence type="ECO:0000256" key="1">
    <source>
        <dbReference type="ARBA" id="ARBA00006291"/>
    </source>
</evidence>
<gene>
    <name evidence="6 9" type="primary">minC</name>
    <name evidence="9" type="ORF">ACFSC0_05890</name>
</gene>
<keyword evidence="3 6" id="KW-0717">Septation</keyword>
<dbReference type="Pfam" id="PF03775">
    <property type="entry name" value="MinC_C"/>
    <property type="match status" value="1"/>
</dbReference>
<evidence type="ECO:0000259" key="8">
    <source>
        <dbReference type="Pfam" id="PF03775"/>
    </source>
</evidence>
<protein>
    <recommendedName>
        <fullName evidence="6">Probable septum site-determining protein MinC</fullName>
    </recommendedName>
</protein>
<accession>A0ABW4MZA2</accession>
<comment type="caution">
    <text evidence="9">The sequence shown here is derived from an EMBL/GenBank/DDBJ whole genome shotgun (WGS) entry which is preliminary data.</text>
</comment>
<evidence type="ECO:0000256" key="4">
    <source>
        <dbReference type="ARBA" id="ARBA00023306"/>
    </source>
</evidence>
<dbReference type="InterPro" id="IPR016098">
    <property type="entry name" value="CAP/MinC_C"/>
</dbReference>
<evidence type="ECO:0000256" key="7">
    <source>
        <dbReference type="SAM" id="MobiDB-lite"/>
    </source>
</evidence>
<comment type="subunit">
    <text evidence="6">Interacts with MinD and FtsZ.</text>
</comment>
<sequence length="238" mass="25276">MAMATTTGRLATPSVRVRGRSFMALIITPEFPMSEWFAALDAQMRGSPELFAGRPMVADLSATSAAGPDAALIVLDGLEARGLRIVGVEGVDPRVLARTRWERLATSLHGRDLVQPREAPPQPSAAPQTTPSLLVEESVRSGQVIDFEAGDVTIVGAVASGAEVIAGGSIHVYGALRGRAIAGLRTGESARIFCRRLEAELVGVARLYRTAENWGPDLHGRAVQVRCDRGSLRLSALD</sequence>
<dbReference type="Gene3D" id="2.160.20.70">
    <property type="match status" value="1"/>
</dbReference>
<keyword evidence="2 6" id="KW-0132">Cell division</keyword>
<evidence type="ECO:0000256" key="3">
    <source>
        <dbReference type="ARBA" id="ARBA00023210"/>
    </source>
</evidence>
<evidence type="ECO:0000256" key="5">
    <source>
        <dbReference type="ARBA" id="ARBA00025606"/>
    </source>
</evidence>
<reference evidence="10" key="1">
    <citation type="journal article" date="2019" name="Int. J. Syst. Evol. Microbiol.">
        <title>The Global Catalogue of Microorganisms (GCM) 10K type strain sequencing project: providing services to taxonomists for standard genome sequencing and annotation.</title>
        <authorList>
            <consortium name="The Broad Institute Genomics Platform"/>
            <consortium name="The Broad Institute Genome Sequencing Center for Infectious Disease"/>
            <person name="Wu L."/>
            <person name="Ma J."/>
        </authorList>
    </citation>
    <scope>NUCLEOTIDE SEQUENCE [LARGE SCALE GENOMIC DNA]</scope>
    <source>
        <strain evidence="10">DFY28</strain>
    </source>
</reference>
<evidence type="ECO:0000256" key="2">
    <source>
        <dbReference type="ARBA" id="ARBA00022618"/>
    </source>
</evidence>
<dbReference type="EMBL" id="JBHUEY010000001">
    <property type="protein sequence ID" value="MFD1782917.1"/>
    <property type="molecule type" value="Genomic_DNA"/>
</dbReference>
<dbReference type="PANTHER" id="PTHR34108:SF1">
    <property type="entry name" value="SEPTUM SITE-DETERMINING PROTEIN MINC"/>
    <property type="match status" value="1"/>
</dbReference>
<dbReference type="Gene3D" id="3.30.70.260">
    <property type="match status" value="1"/>
</dbReference>
<dbReference type="SUPFAM" id="SSF63848">
    <property type="entry name" value="Cell-division inhibitor MinC, C-terminal domain"/>
    <property type="match status" value="1"/>
</dbReference>
<dbReference type="InterPro" id="IPR036145">
    <property type="entry name" value="MinC_C_sf"/>
</dbReference>
<evidence type="ECO:0000313" key="10">
    <source>
        <dbReference type="Proteomes" id="UP001597237"/>
    </source>
</evidence>
<evidence type="ECO:0000256" key="6">
    <source>
        <dbReference type="HAMAP-Rule" id="MF_00267"/>
    </source>
</evidence>
<dbReference type="HAMAP" id="MF_00267">
    <property type="entry name" value="MinC"/>
    <property type="match status" value="1"/>
</dbReference>
<evidence type="ECO:0000313" key="9">
    <source>
        <dbReference type="EMBL" id="MFD1782917.1"/>
    </source>
</evidence>
<dbReference type="NCBIfam" id="TIGR01222">
    <property type="entry name" value="minC"/>
    <property type="match status" value="1"/>
</dbReference>
<dbReference type="PANTHER" id="PTHR34108">
    <property type="entry name" value="SEPTUM SITE-DETERMINING PROTEIN MINC"/>
    <property type="match status" value="1"/>
</dbReference>
<proteinExistence type="inferred from homology"/>
<comment type="function">
    <text evidence="5 6">Cell division inhibitor that blocks the formation of polar Z ring septums. Rapidly oscillates between the poles of the cell to destabilize FtsZ filaments that have formed before they mature into polar Z rings. Prevents FtsZ polymerization.</text>
</comment>
<keyword evidence="10" id="KW-1185">Reference proteome</keyword>
<feature type="region of interest" description="Disordered" evidence="7">
    <location>
        <begin position="111"/>
        <end position="131"/>
    </location>
</feature>
<feature type="domain" description="Septum formation inhibitor MinC C-terminal" evidence="8">
    <location>
        <begin position="135"/>
        <end position="233"/>
    </location>
</feature>
<keyword evidence="4 6" id="KW-0131">Cell cycle</keyword>
<dbReference type="InterPro" id="IPR013033">
    <property type="entry name" value="MinC"/>
</dbReference>